<dbReference type="GO" id="GO:0019240">
    <property type="term" value="P:citrulline biosynthetic process"/>
    <property type="evidence" value="ECO:0007669"/>
    <property type="project" value="TreeGrafter"/>
</dbReference>
<comment type="similarity">
    <text evidence="1 5">Belongs to the aspartate/ornithine carbamoyltransferase superfamily. OTCase family.</text>
</comment>
<dbReference type="InterPro" id="IPR006130">
    <property type="entry name" value="Asp/Orn_carbamoylTrfase"/>
</dbReference>
<evidence type="ECO:0000313" key="9">
    <source>
        <dbReference type="EMBL" id="ADP76854.1"/>
    </source>
</evidence>
<dbReference type="InterPro" id="IPR024904">
    <property type="entry name" value="OTCase_ArgI"/>
</dbReference>
<keyword evidence="10" id="KW-1185">Reference proteome</keyword>
<feature type="binding site" evidence="5">
    <location>
        <begin position="259"/>
        <end position="260"/>
    </location>
    <ligand>
        <name>carbamoyl phosphate</name>
        <dbReference type="ChEBI" id="CHEBI:58228"/>
    </ligand>
</feature>
<reference evidence="9 10" key="1">
    <citation type="journal article" date="2010" name="Stand. Genomic Sci.">
        <title>Complete genome sequence of Methanothermus fervidus type strain (V24S).</title>
        <authorList>
            <person name="Anderson I."/>
            <person name="Djao O.D."/>
            <person name="Misra M."/>
            <person name="Chertkov O."/>
            <person name="Nolan M."/>
            <person name="Lucas S."/>
            <person name="Lapidus A."/>
            <person name="Del Rio T.G."/>
            <person name="Tice H."/>
            <person name="Cheng J.F."/>
            <person name="Tapia R."/>
            <person name="Han C."/>
            <person name="Goodwin L."/>
            <person name="Pitluck S."/>
            <person name="Liolios K."/>
            <person name="Ivanova N."/>
            <person name="Mavromatis K."/>
            <person name="Mikhailova N."/>
            <person name="Pati A."/>
            <person name="Brambilla E."/>
            <person name="Chen A."/>
            <person name="Palaniappan K."/>
            <person name="Land M."/>
            <person name="Hauser L."/>
            <person name="Chang Y.J."/>
            <person name="Jeffries C.D."/>
            <person name="Sikorski J."/>
            <person name="Spring S."/>
            <person name="Rohde M."/>
            <person name="Eichinger K."/>
            <person name="Huber H."/>
            <person name="Wirth R."/>
            <person name="Goker M."/>
            <person name="Detter J.C."/>
            <person name="Woyke T."/>
            <person name="Bristow J."/>
            <person name="Eisen J.A."/>
            <person name="Markowitz V."/>
            <person name="Hugenholtz P."/>
            <person name="Klenk H.P."/>
            <person name="Kyrpides N.C."/>
        </authorList>
    </citation>
    <scope>NUCLEOTIDE SEQUENCE [LARGE SCALE GENOMIC DNA]</scope>
    <source>
        <strain evidence="10">ATCC 43054 / DSM 2088 / JCM 10308 / V24 S</strain>
    </source>
</reference>
<dbReference type="PANTHER" id="PTHR45753:SF3">
    <property type="entry name" value="ORNITHINE TRANSCARBAMYLASE, MITOCHONDRIAL"/>
    <property type="match status" value="1"/>
</dbReference>
<dbReference type="Gene3D" id="3.40.50.1370">
    <property type="entry name" value="Aspartate/ornithine carbamoyltransferase"/>
    <property type="match status" value="2"/>
</dbReference>
<feature type="binding site" evidence="5">
    <location>
        <begin position="125"/>
        <end position="128"/>
    </location>
    <ligand>
        <name>carbamoyl phosphate</name>
        <dbReference type="ChEBI" id="CHEBI:58228"/>
    </ligand>
</feature>
<gene>
    <name evidence="9" type="ordered locus">Mfer_0050</name>
</gene>
<dbReference type="InterPro" id="IPR002292">
    <property type="entry name" value="Orn/put_carbamltrans"/>
</dbReference>
<feature type="binding site" evidence="5">
    <location>
        <begin position="223"/>
        <end position="224"/>
    </location>
    <ligand>
        <name>L-ornithine</name>
        <dbReference type="ChEBI" id="CHEBI:46911"/>
    </ligand>
</feature>
<protein>
    <recommendedName>
        <fullName evidence="2 6">Ornithine carbamoyltransferase</fullName>
        <ecNumber evidence="2 6">2.1.3.3</ecNumber>
    </recommendedName>
</protein>
<dbReference type="Proteomes" id="UP000002315">
    <property type="component" value="Chromosome"/>
</dbReference>
<comment type="catalytic activity">
    <reaction evidence="4 5">
        <text>carbamoyl phosphate + L-ornithine = L-citrulline + phosphate + H(+)</text>
        <dbReference type="Rhea" id="RHEA:19513"/>
        <dbReference type="ChEBI" id="CHEBI:15378"/>
        <dbReference type="ChEBI" id="CHEBI:43474"/>
        <dbReference type="ChEBI" id="CHEBI:46911"/>
        <dbReference type="ChEBI" id="CHEBI:57743"/>
        <dbReference type="ChEBI" id="CHEBI:58228"/>
        <dbReference type="EC" id="2.1.3.3"/>
    </reaction>
</comment>
<dbReference type="GO" id="GO:0042450">
    <property type="term" value="P:L-arginine biosynthetic process via ornithine"/>
    <property type="evidence" value="ECO:0007669"/>
    <property type="project" value="UniProtKB-UniRule"/>
</dbReference>
<feature type="domain" description="Aspartate/ornithine carbamoyltransferase Asp/Orn-binding" evidence="7">
    <location>
        <begin position="144"/>
        <end position="296"/>
    </location>
</feature>
<feature type="binding site" evidence="5">
    <location>
        <position position="219"/>
    </location>
    <ligand>
        <name>L-ornithine</name>
        <dbReference type="ChEBI" id="CHEBI:46911"/>
    </ligand>
</feature>
<dbReference type="InterPro" id="IPR006132">
    <property type="entry name" value="Asp/Orn_carbamoyltranf_P-bd"/>
</dbReference>
<feature type="binding site" evidence="5">
    <location>
        <begin position="47"/>
        <end position="50"/>
    </location>
    <ligand>
        <name>carbamoyl phosphate</name>
        <dbReference type="ChEBI" id="CHEBI:58228"/>
    </ligand>
</feature>
<dbReference type="NCBIfam" id="NF001986">
    <property type="entry name" value="PRK00779.1"/>
    <property type="match status" value="1"/>
</dbReference>
<dbReference type="HOGENOM" id="CLU_043846_3_2_2"/>
<evidence type="ECO:0000256" key="4">
    <source>
        <dbReference type="ARBA" id="ARBA00048772"/>
    </source>
</evidence>
<evidence type="ECO:0000256" key="6">
    <source>
        <dbReference type="NCBIfam" id="TIGR00658"/>
    </source>
</evidence>
<evidence type="ECO:0000313" key="10">
    <source>
        <dbReference type="Proteomes" id="UP000002315"/>
    </source>
</evidence>
<dbReference type="PRINTS" id="PR00102">
    <property type="entry name" value="OTCASE"/>
</dbReference>
<dbReference type="InterPro" id="IPR036901">
    <property type="entry name" value="Asp/Orn_carbamoylTrfase_sf"/>
</dbReference>
<dbReference type="PROSITE" id="PS00097">
    <property type="entry name" value="CARBAMOYLTRANSFERASE"/>
    <property type="match status" value="1"/>
</dbReference>
<organism evidence="9 10">
    <name type="scientific">Methanothermus fervidus (strain ATCC 43054 / DSM 2088 / JCM 10308 / V24 S)</name>
    <dbReference type="NCBI Taxonomy" id="523846"/>
    <lineage>
        <taxon>Archaea</taxon>
        <taxon>Methanobacteriati</taxon>
        <taxon>Methanobacteriota</taxon>
        <taxon>Methanomada group</taxon>
        <taxon>Methanobacteria</taxon>
        <taxon>Methanobacteriales</taxon>
        <taxon>Methanothermaceae</taxon>
        <taxon>Methanothermus</taxon>
    </lineage>
</organism>
<dbReference type="Pfam" id="PF00185">
    <property type="entry name" value="OTCace"/>
    <property type="match status" value="1"/>
</dbReference>
<dbReference type="EC" id="2.1.3.3" evidence="2 6"/>
<dbReference type="GO" id="GO:0005737">
    <property type="term" value="C:cytoplasm"/>
    <property type="evidence" value="ECO:0007669"/>
    <property type="project" value="UniProtKB-SubCell"/>
</dbReference>
<feature type="binding site" evidence="5">
    <location>
        <position position="287"/>
    </location>
    <ligand>
        <name>carbamoyl phosphate</name>
        <dbReference type="ChEBI" id="CHEBI:58228"/>
    </ligand>
</feature>
<dbReference type="NCBIfam" id="TIGR00658">
    <property type="entry name" value="orni_carb_tr"/>
    <property type="match status" value="1"/>
</dbReference>
<dbReference type="SUPFAM" id="SSF53671">
    <property type="entry name" value="Aspartate/ornithine carbamoyltransferase"/>
    <property type="match status" value="1"/>
</dbReference>
<dbReference type="KEGG" id="mfv:Mfer_0050"/>
<evidence type="ECO:0000256" key="2">
    <source>
        <dbReference type="ARBA" id="ARBA00013007"/>
    </source>
</evidence>
<feature type="binding site" evidence="5">
    <location>
        <position position="74"/>
    </location>
    <ligand>
        <name>carbamoyl phosphate</name>
        <dbReference type="ChEBI" id="CHEBI:58228"/>
    </ligand>
</feature>
<evidence type="ECO:0000256" key="3">
    <source>
        <dbReference type="ARBA" id="ARBA00022679"/>
    </source>
</evidence>
<comment type="subcellular location">
    <subcellularLocation>
        <location evidence="5">Cytoplasm</location>
    </subcellularLocation>
</comment>
<evidence type="ECO:0000256" key="1">
    <source>
        <dbReference type="ARBA" id="ARBA00007805"/>
    </source>
</evidence>
<name>E3GWW5_METFV</name>
<dbReference type="InterPro" id="IPR006131">
    <property type="entry name" value="Asp_carbamoyltransf_Asp/Orn-bd"/>
</dbReference>
<dbReference type="GO" id="GO:0004585">
    <property type="term" value="F:ornithine carbamoyltransferase activity"/>
    <property type="evidence" value="ECO:0007669"/>
    <property type="project" value="UniProtKB-UniRule"/>
</dbReference>
<dbReference type="HAMAP" id="MF_01109">
    <property type="entry name" value="OTCase"/>
    <property type="match status" value="1"/>
</dbReference>
<feature type="binding site" evidence="5">
    <location>
        <position position="98"/>
    </location>
    <ligand>
        <name>carbamoyl phosphate</name>
        <dbReference type="ChEBI" id="CHEBI:58228"/>
    </ligand>
</feature>
<keyword evidence="5" id="KW-0963">Cytoplasm</keyword>
<dbReference type="EMBL" id="CP002278">
    <property type="protein sequence ID" value="ADP76854.1"/>
    <property type="molecule type" value="Genomic_DNA"/>
</dbReference>
<dbReference type="PANTHER" id="PTHR45753">
    <property type="entry name" value="ORNITHINE CARBAMOYLTRANSFERASE, MITOCHONDRIAL"/>
    <property type="match status" value="1"/>
</dbReference>
<evidence type="ECO:0000259" key="7">
    <source>
        <dbReference type="Pfam" id="PF00185"/>
    </source>
</evidence>
<dbReference type="AlphaFoldDB" id="E3GWW5"/>
<accession>E3GWW5</accession>
<feature type="domain" description="Aspartate/ornithine carbamoyltransferase carbamoyl-P binding" evidence="8">
    <location>
        <begin position="2"/>
        <end position="138"/>
    </location>
</feature>
<sequence length="302" mass="33552">MKHVLSVCDIKDEVEELIDIAEKFKNGKIKEKVLKDKVLAMIFEKPSTRTRVSFEVAVLQLGGNALYLPSSELQLGRGELIADTAKVMSRYVDGIMIRANRHKDVIELAKHSTIPVINGLTDEEHPCQALADMQTIKEYKGGFNIKLAFVGDGNNVCNSLILISSILGIDISVASPKGYEPSNKIVNKALKIAKKTGAKINITSDAIEAVKGADVVYTDVWISMGQENERKTRLKAFKKYQVNKKLMSHAKEDAIFMHCLPAVRGEETTSDVIDGPNSVVWDQAENRLHTQKAILYKIFKEP</sequence>
<feature type="binding site" evidence="5">
    <location>
        <position position="155"/>
    </location>
    <ligand>
        <name>L-ornithine</name>
        <dbReference type="ChEBI" id="CHEBI:46911"/>
    </ligand>
</feature>
<evidence type="ECO:0000259" key="8">
    <source>
        <dbReference type="Pfam" id="PF02729"/>
    </source>
</evidence>
<dbReference type="STRING" id="523846.Mfer_0050"/>
<keyword evidence="3 5" id="KW-0808">Transferase</keyword>
<evidence type="ECO:0000256" key="5">
    <source>
        <dbReference type="HAMAP-Rule" id="MF_01109"/>
    </source>
</evidence>
<proteinExistence type="inferred from homology"/>
<dbReference type="PRINTS" id="PR00100">
    <property type="entry name" value="AOTCASE"/>
</dbReference>
<dbReference type="FunFam" id="3.40.50.1370:FF:000008">
    <property type="entry name" value="Ornithine carbamoyltransferase"/>
    <property type="match status" value="1"/>
</dbReference>
<dbReference type="OrthoDB" id="4696at2157"/>
<dbReference type="GO" id="GO:0016597">
    <property type="term" value="F:amino acid binding"/>
    <property type="evidence" value="ECO:0007669"/>
    <property type="project" value="InterPro"/>
</dbReference>
<dbReference type="Pfam" id="PF02729">
    <property type="entry name" value="OTCace_N"/>
    <property type="match status" value="1"/>
</dbReference>